<dbReference type="OrthoDB" id="9777884at2"/>
<dbReference type="PANTHER" id="PTHR46268">
    <property type="entry name" value="STRESS RESPONSE PROTEIN NHAX"/>
    <property type="match status" value="1"/>
</dbReference>
<dbReference type="PANTHER" id="PTHR46268:SF6">
    <property type="entry name" value="UNIVERSAL STRESS PROTEIN UP12"/>
    <property type="match status" value="1"/>
</dbReference>
<dbReference type="STRING" id="1236970.JCM9140_3250"/>
<dbReference type="Pfam" id="PF00582">
    <property type="entry name" value="Usp"/>
    <property type="match status" value="1"/>
</dbReference>
<gene>
    <name evidence="4" type="ORF">JCM9140_3250</name>
</gene>
<evidence type="ECO:0000256" key="1">
    <source>
        <dbReference type="ARBA" id="ARBA00008791"/>
    </source>
</evidence>
<dbReference type="Gene3D" id="3.40.50.620">
    <property type="entry name" value="HUPs"/>
    <property type="match status" value="1"/>
</dbReference>
<protein>
    <submittedName>
        <fullName evidence="4">Universal stress protein family</fullName>
    </submittedName>
</protein>
<dbReference type="SUPFAM" id="SSF52402">
    <property type="entry name" value="Adenine nucleotide alpha hydrolases-like"/>
    <property type="match status" value="1"/>
</dbReference>
<evidence type="ECO:0000256" key="2">
    <source>
        <dbReference type="SAM" id="MobiDB-lite"/>
    </source>
</evidence>
<dbReference type="PRINTS" id="PR01438">
    <property type="entry name" value="UNVRSLSTRESS"/>
</dbReference>
<evidence type="ECO:0000313" key="5">
    <source>
        <dbReference type="Proteomes" id="UP000018890"/>
    </source>
</evidence>
<dbReference type="InterPro" id="IPR006015">
    <property type="entry name" value="Universal_stress_UspA"/>
</dbReference>
<sequence>MFNKILLATDGSNDSFYAAERTVELAQANSKVEVHVIHVADHAKAKTSALQYWNSSTKLKRIEKVKPIIELLQKHEIPYQFHYLQGDPGPEIVKFANNHHFDLVMIGSKGKNKLQELVLGSVSHKVAKRVQSPVMIVKSNAKQRTTNPVPFPESQSATK</sequence>
<dbReference type="CDD" id="cd00293">
    <property type="entry name" value="USP-like"/>
    <property type="match status" value="1"/>
</dbReference>
<comment type="caution">
    <text evidence="4">The sequence shown here is derived from an EMBL/GenBank/DDBJ whole genome shotgun (WGS) entry which is preliminary data.</text>
</comment>
<evidence type="ECO:0000259" key="3">
    <source>
        <dbReference type="Pfam" id="PF00582"/>
    </source>
</evidence>
<dbReference type="RefSeq" id="WP_081727704.1">
    <property type="nucleotide sequence ID" value="NZ_BAUT01000040.1"/>
</dbReference>
<comment type="similarity">
    <text evidence="1">Belongs to the universal stress protein A family.</text>
</comment>
<reference evidence="4" key="1">
    <citation type="journal article" date="2014" name="Genome Announc.">
        <title>Draft Genome Sequences of Three Alkaliphilic Bacillus Strains, Bacillus wakoensis JCM 9140T, Bacillus akibai JCM 9157T, and Bacillus hemicellulosilyticus JCM 9152T.</title>
        <authorList>
            <person name="Yuki M."/>
            <person name="Oshima K."/>
            <person name="Suda W."/>
            <person name="Oshida Y."/>
            <person name="Kitamura K."/>
            <person name="Iida T."/>
            <person name="Hattori M."/>
            <person name="Ohkuma M."/>
        </authorList>
    </citation>
    <scope>NUCLEOTIDE SEQUENCE [LARGE SCALE GENOMIC DNA]</scope>
    <source>
        <strain evidence="4">JCM 9140</strain>
    </source>
</reference>
<evidence type="ECO:0000313" key="4">
    <source>
        <dbReference type="EMBL" id="GAE27133.1"/>
    </source>
</evidence>
<accession>W4Q5Z9</accession>
<feature type="region of interest" description="Disordered" evidence="2">
    <location>
        <begin position="137"/>
        <end position="159"/>
    </location>
</feature>
<dbReference type="AlphaFoldDB" id="W4Q5Z9"/>
<dbReference type="InterPro" id="IPR014729">
    <property type="entry name" value="Rossmann-like_a/b/a_fold"/>
</dbReference>
<feature type="domain" description="UspA" evidence="3">
    <location>
        <begin position="1"/>
        <end position="138"/>
    </location>
</feature>
<name>W4Q5Z9_9BACI</name>
<feature type="compositionally biased region" description="Polar residues" evidence="2">
    <location>
        <begin position="140"/>
        <end position="159"/>
    </location>
</feature>
<dbReference type="EMBL" id="BAUT01000040">
    <property type="protein sequence ID" value="GAE27133.1"/>
    <property type="molecule type" value="Genomic_DNA"/>
</dbReference>
<dbReference type="InterPro" id="IPR006016">
    <property type="entry name" value="UspA"/>
</dbReference>
<dbReference type="Proteomes" id="UP000018890">
    <property type="component" value="Unassembled WGS sequence"/>
</dbReference>
<proteinExistence type="inferred from homology"/>
<keyword evidence="5" id="KW-1185">Reference proteome</keyword>
<organism evidence="4 5">
    <name type="scientific">Halalkalibacter wakoensis JCM 9140</name>
    <dbReference type="NCBI Taxonomy" id="1236970"/>
    <lineage>
        <taxon>Bacteria</taxon>
        <taxon>Bacillati</taxon>
        <taxon>Bacillota</taxon>
        <taxon>Bacilli</taxon>
        <taxon>Bacillales</taxon>
        <taxon>Bacillaceae</taxon>
        <taxon>Halalkalibacter</taxon>
    </lineage>
</organism>